<dbReference type="EMBL" id="GECZ01010830">
    <property type="protein sequence ID" value="JAS58939.1"/>
    <property type="molecule type" value="Transcribed_RNA"/>
</dbReference>
<dbReference type="GO" id="GO:0003676">
    <property type="term" value="F:nucleic acid binding"/>
    <property type="evidence" value="ECO:0007669"/>
    <property type="project" value="InterPro"/>
</dbReference>
<dbReference type="PANTHER" id="PTHR47326">
    <property type="entry name" value="TRANSPOSABLE ELEMENT TC3 TRANSPOSASE-LIKE PROTEIN"/>
    <property type="match status" value="1"/>
</dbReference>
<dbReference type="AlphaFoldDB" id="A0A1B6G944"/>
<evidence type="ECO:0008006" key="2">
    <source>
        <dbReference type="Google" id="ProtNLM"/>
    </source>
</evidence>
<accession>A0A1B6G944</accession>
<dbReference type="Gene3D" id="3.30.420.10">
    <property type="entry name" value="Ribonuclease H-like superfamily/Ribonuclease H"/>
    <property type="match status" value="1"/>
</dbReference>
<organism evidence="1">
    <name type="scientific">Cuerna arida</name>
    <dbReference type="NCBI Taxonomy" id="1464854"/>
    <lineage>
        <taxon>Eukaryota</taxon>
        <taxon>Metazoa</taxon>
        <taxon>Ecdysozoa</taxon>
        <taxon>Arthropoda</taxon>
        <taxon>Hexapoda</taxon>
        <taxon>Insecta</taxon>
        <taxon>Pterygota</taxon>
        <taxon>Neoptera</taxon>
        <taxon>Paraneoptera</taxon>
        <taxon>Hemiptera</taxon>
        <taxon>Auchenorrhyncha</taxon>
        <taxon>Membracoidea</taxon>
        <taxon>Cicadellidae</taxon>
        <taxon>Cicadellinae</taxon>
        <taxon>Proconiini</taxon>
        <taxon>Cuerna</taxon>
    </lineage>
</organism>
<sequence length="103" mass="11576">MGMWLQHDGAPAHFGNNAREYLDVTFGECWIGRGGPTPWPPRSPDLTPLDFYFWGHMKELVYSTPVENDIELVGRIVEAGAVIQEKKQTFSSQWKSVSGPVIV</sequence>
<dbReference type="InterPro" id="IPR036397">
    <property type="entry name" value="RNaseH_sf"/>
</dbReference>
<reference evidence="1" key="1">
    <citation type="submission" date="2015-11" db="EMBL/GenBank/DDBJ databases">
        <title>De novo transcriptome assembly of four potential Pierce s Disease insect vectors from Arizona vineyards.</title>
        <authorList>
            <person name="Tassone E.E."/>
        </authorList>
    </citation>
    <scope>NUCLEOTIDE SEQUENCE</scope>
</reference>
<protein>
    <recommendedName>
        <fullName evidence="2">Tc1-like transposase DDE domain-containing protein</fullName>
    </recommendedName>
</protein>
<evidence type="ECO:0000313" key="1">
    <source>
        <dbReference type="EMBL" id="JAS58939.1"/>
    </source>
</evidence>
<proteinExistence type="predicted"/>
<gene>
    <name evidence="1" type="ORF">g.20765</name>
</gene>
<dbReference type="PANTHER" id="PTHR47326:SF1">
    <property type="entry name" value="HTH PSQ-TYPE DOMAIN-CONTAINING PROTEIN"/>
    <property type="match status" value="1"/>
</dbReference>
<name>A0A1B6G944_9HEMI</name>